<dbReference type="PROSITE" id="PS51318">
    <property type="entry name" value="TAT"/>
    <property type="match status" value="1"/>
</dbReference>
<evidence type="ECO:0000313" key="2">
    <source>
        <dbReference type="Proteomes" id="UP001230908"/>
    </source>
</evidence>
<dbReference type="EMBL" id="JAVHUY010000029">
    <property type="protein sequence ID" value="MDQ7908252.1"/>
    <property type="molecule type" value="Genomic_DNA"/>
</dbReference>
<organism evidence="1 2">
    <name type="scientific">Phytohabitans maris</name>
    <dbReference type="NCBI Taxonomy" id="3071409"/>
    <lineage>
        <taxon>Bacteria</taxon>
        <taxon>Bacillati</taxon>
        <taxon>Actinomycetota</taxon>
        <taxon>Actinomycetes</taxon>
        <taxon>Micromonosporales</taxon>
        <taxon>Micromonosporaceae</taxon>
    </lineage>
</organism>
<comment type="caution">
    <text evidence="1">The sequence shown here is derived from an EMBL/GenBank/DDBJ whole genome shotgun (WGS) entry which is preliminary data.</text>
</comment>
<dbReference type="InterPro" id="IPR006311">
    <property type="entry name" value="TAT_signal"/>
</dbReference>
<name>A0ABU0ZPC6_9ACTN</name>
<dbReference type="Proteomes" id="UP001230908">
    <property type="component" value="Unassembled WGS sequence"/>
</dbReference>
<protein>
    <submittedName>
        <fullName evidence="1">Uncharacterized protein</fullName>
    </submittedName>
</protein>
<accession>A0ABU0ZPC6</accession>
<proteinExistence type="predicted"/>
<dbReference type="RefSeq" id="WP_308715522.1">
    <property type="nucleotide sequence ID" value="NZ_JAVHUY010000029.1"/>
</dbReference>
<sequence length="187" mass="20302">MSRTPPAPPTPGGRRKWLLLPALGAAVLLLAGAGAFFLARGYEGSQASQSCGSYSCIPRLEAATVVKALRDKGHTCTEEFNHRTCDLKIGLVRFEATLQVADELIHAMSVSVYRGGSDPVTETGLAYLNWFATLPYARDAETSAQIEAWVAEQVNGNKDTQAVIGDYEYRLTNPETYSVELNIKGDF</sequence>
<gene>
    <name evidence="1" type="ORF">RB614_27370</name>
</gene>
<keyword evidence="2" id="KW-1185">Reference proteome</keyword>
<reference evidence="1 2" key="1">
    <citation type="submission" date="2023-08" db="EMBL/GenBank/DDBJ databases">
        <title>Phytohabitans sansha sp. nov., isolated from marine sediment.</title>
        <authorList>
            <person name="Zhao Y."/>
            <person name="Yi K."/>
        </authorList>
    </citation>
    <scope>NUCLEOTIDE SEQUENCE [LARGE SCALE GENOMIC DNA]</scope>
    <source>
        <strain evidence="1 2">ZYX-F-186</strain>
    </source>
</reference>
<evidence type="ECO:0000313" key="1">
    <source>
        <dbReference type="EMBL" id="MDQ7908252.1"/>
    </source>
</evidence>